<evidence type="ECO:0000259" key="1">
    <source>
        <dbReference type="SMART" id="SM00646"/>
    </source>
</evidence>
<dbReference type="Gene3D" id="3.40.630.40">
    <property type="entry name" value="Zn-dependent exopeptidases"/>
    <property type="match status" value="1"/>
</dbReference>
<dbReference type="GO" id="GO:0008745">
    <property type="term" value="F:N-acetylmuramoyl-L-alanine amidase activity"/>
    <property type="evidence" value="ECO:0007669"/>
    <property type="project" value="UniProtKB-EC"/>
</dbReference>
<dbReference type="AlphaFoldDB" id="A0A161WQ42"/>
<name>A0A161WQ42_9CLOT</name>
<dbReference type="GO" id="GO:0030288">
    <property type="term" value="C:outer membrane-bounded periplasmic space"/>
    <property type="evidence" value="ECO:0007669"/>
    <property type="project" value="TreeGrafter"/>
</dbReference>
<dbReference type="EMBL" id="LWAE01000015">
    <property type="protein sequence ID" value="KZL88728.1"/>
    <property type="molecule type" value="Genomic_DNA"/>
</dbReference>
<comment type="caution">
    <text evidence="2">The sequence shown here is derived from an EMBL/GenBank/DDBJ whole genome shotgun (WGS) entry which is preliminary data.</text>
</comment>
<dbReference type="InterPro" id="IPR050695">
    <property type="entry name" value="N-acetylmuramoyl_amidase_3"/>
</dbReference>
<reference evidence="2 3" key="1">
    <citation type="submission" date="2016-04" db="EMBL/GenBank/DDBJ databases">
        <title>Genome sequence of Clostridium magnum DSM 2767.</title>
        <authorList>
            <person name="Poehlein A."/>
            <person name="Uhlig R."/>
            <person name="Fischer R."/>
            <person name="Bahl H."/>
            <person name="Daniel R."/>
        </authorList>
    </citation>
    <scope>NUCLEOTIDE SEQUENCE [LARGE SCALE GENOMIC DNA]</scope>
    <source>
        <strain evidence="2 3">DSM 2767</strain>
    </source>
</reference>
<dbReference type="Proteomes" id="UP000076603">
    <property type="component" value="Unassembled WGS sequence"/>
</dbReference>
<dbReference type="PANTHER" id="PTHR30404:SF8">
    <property type="entry name" value="AUTOLYSIN PH-RELATED"/>
    <property type="match status" value="1"/>
</dbReference>
<keyword evidence="3" id="KW-1185">Reference proteome</keyword>
<dbReference type="InterPro" id="IPR036365">
    <property type="entry name" value="PGBD-like_sf"/>
</dbReference>
<keyword evidence="2" id="KW-0378">Hydrolase</keyword>
<dbReference type="OrthoDB" id="5344211at2"/>
<gene>
    <name evidence="2" type="primary">cwlC_4</name>
    <name evidence="2" type="ORF">CLMAG_60170</name>
</gene>
<accession>A0A161WQ42</accession>
<dbReference type="SUPFAM" id="SSF47090">
    <property type="entry name" value="PGBD-like"/>
    <property type="match status" value="1"/>
</dbReference>
<dbReference type="RefSeq" id="WP_066630779.1">
    <property type="nucleotide sequence ID" value="NZ_FQXL01000087.1"/>
</dbReference>
<dbReference type="GO" id="GO:0009253">
    <property type="term" value="P:peptidoglycan catabolic process"/>
    <property type="evidence" value="ECO:0007669"/>
    <property type="project" value="InterPro"/>
</dbReference>
<dbReference type="STRING" id="1121326.CLMAG_60170"/>
<dbReference type="Gene3D" id="1.10.101.10">
    <property type="entry name" value="PGBD-like superfamily/PGBD"/>
    <property type="match status" value="1"/>
</dbReference>
<dbReference type="InterPro" id="IPR002477">
    <property type="entry name" value="Peptidoglycan-bd-like"/>
</dbReference>
<dbReference type="SMART" id="SM00646">
    <property type="entry name" value="Ami_3"/>
    <property type="match status" value="1"/>
</dbReference>
<sequence>MILDGIDYGHNCAPDIGASGWIQEDDGTRNIGSLVVAGLDTTPGHQGACVTPLGETFSSVIGSLAKRCQIANSLGVNRYVSIHMNASNGQGHGVEIFANSDAAKQIAEPILSNLVALGFTNRGIKSENLYVLRNTVAPAILIEICFCDSEVDHAIYNEQNIATAIIRGLTGQNAVSIPIPTPITKQAFGTTWNKDYASLQHLLNVQGFRDRNNNLLAEDGFPGALTLSAASKCIVKHGGQGDITKWIQCKLGITADGIFGTQTLITVQDFQNSNGLQPDGIVGQNTWRKLLGL</sequence>
<dbReference type="PANTHER" id="PTHR30404">
    <property type="entry name" value="N-ACETYLMURAMOYL-L-ALANINE AMIDASE"/>
    <property type="match status" value="1"/>
</dbReference>
<dbReference type="Pfam" id="PF01520">
    <property type="entry name" value="Amidase_3"/>
    <property type="match status" value="1"/>
</dbReference>
<dbReference type="EC" id="3.5.1.28" evidence="2"/>
<dbReference type="InterPro" id="IPR036366">
    <property type="entry name" value="PGBDSf"/>
</dbReference>
<proteinExistence type="predicted"/>
<dbReference type="CDD" id="cd02696">
    <property type="entry name" value="MurNAc-LAA"/>
    <property type="match status" value="1"/>
</dbReference>
<dbReference type="SUPFAM" id="SSF53187">
    <property type="entry name" value="Zn-dependent exopeptidases"/>
    <property type="match status" value="1"/>
</dbReference>
<evidence type="ECO:0000313" key="2">
    <source>
        <dbReference type="EMBL" id="KZL88728.1"/>
    </source>
</evidence>
<dbReference type="Pfam" id="PF01471">
    <property type="entry name" value="PG_binding_1"/>
    <property type="match status" value="1"/>
</dbReference>
<organism evidence="2 3">
    <name type="scientific">Clostridium magnum DSM 2767</name>
    <dbReference type="NCBI Taxonomy" id="1121326"/>
    <lineage>
        <taxon>Bacteria</taxon>
        <taxon>Bacillati</taxon>
        <taxon>Bacillota</taxon>
        <taxon>Clostridia</taxon>
        <taxon>Eubacteriales</taxon>
        <taxon>Clostridiaceae</taxon>
        <taxon>Clostridium</taxon>
    </lineage>
</organism>
<feature type="domain" description="MurNAc-LAA" evidence="1">
    <location>
        <begin position="68"/>
        <end position="170"/>
    </location>
</feature>
<dbReference type="PATRIC" id="fig|1121326.3.peg.6083"/>
<evidence type="ECO:0000313" key="3">
    <source>
        <dbReference type="Proteomes" id="UP000076603"/>
    </source>
</evidence>
<protein>
    <submittedName>
        <fullName evidence="2">Sporulation-specific N-acetylmuramoyl-L-alanine amidase</fullName>
        <ecNumber evidence="2">3.5.1.28</ecNumber>
    </submittedName>
</protein>
<dbReference type="InterPro" id="IPR002508">
    <property type="entry name" value="MurNAc-LAA_cat"/>
</dbReference>